<evidence type="ECO:0000256" key="1">
    <source>
        <dbReference type="SAM" id="MobiDB-lite"/>
    </source>
</evidence>
<dbReference type="PROSITE" id="PS51186">
    <property type="entry name" value="GNAT"/>
    <property type="match status" value="1"/>
</dbReference>
<dbReference type="InterPro" id="IPR013653">
    <property type="entry name" value="GCN5-like_dom"/>
</dbReference>
<evidence type="ECO:0000313" key="3">
    <source>
        <dbReference type="EMBL" id="MFB9469488.1"/>
    </source>
</evidence>
<evidence type="ECO:0000313" key="4">
    <source>
        <dbReference type="Proteomes" id="UP001589568"/>
    </source>
</evidence>
<dbReference type="RefSeq" id="WP_379482864.1">
    <property type="nucleotide sequence ID" value="NZ_JBHMCF010000008.1"/>
</dbReference>
<feature type="domain" description="N-acetyltransferase" evidence="2">
    <location>
        <begin position="158"/>
        <end position="293"/>
    </location>
</feature>
<dbReference type="InterPro" id="IPR016181">
    <property type="entry name" value="Acyl_CoA_acyltransferase"/>
</dbReference>
<dbReference type="Pfam" id="PF08445">
    <property type="entry name" value="FR47"/>
    <property type="match status" value="1"/>
</dbReference>
<reference evidence="3 4" key="1">
    <citation type="submission" date="2024-09" db="EMBL/GenBank/DDBJ databases">
        <authorList>
            <person name="Sun Q."/>
            <person name="Mori K."/>
        </authorList>
    </citation>
    <scope>NUCLEOTIDE SEQUENCE [LARGE SCALE GENOMIC DNA]</scope>
    <source>
        <strain evidence="3 4">JCM 3324</strain>
    </source>
</reference>
<dbReference type="EMBL" id="JBHMCF010000008">
    <property type="protein sequence ID" value="MFB9469488.1"/>
    <property type="molecule type" value="Genomic_DNA"/>
</dbReference>
<dbReference type="Gene3D" id="3.40.630.30">
    <property type="match status" value="1"/>
</dbReference>
<dbReference type="Proteomes" id="UP001589568">
    <property type="component" value="Unassembled WGS sequence"/>
</dbReference>
<dbReference type="SUPFAM" id="SSF55729">
    <property type="entry name" value="Acyl-CoA N-acyltransferases (Nat)"/>
    <property type="match status" value="1"/>
</dbReference>
<accession>A0ABV5NGR9</accession>
<dbReference type="InterPro" id="IPR000182">
    <property type="entry name" value="GNAT_dom"/>
</dbReference>
<feature type="compositionally biased region" description="Low complexity" evidence="1">
    <location>
        <begin position="116"/>
        <end position="126"/>
    </location>
</feature>
<proteinExistence type="predicted"/>
<keyword evidence="4" id="KW-1185">Reference proteome</keyword>
<evidence type="ECO:0000259" key="2">
    <source>
        <dbReference type="PROSITE" id="PS51186"/>
    </source>
</evidence>
<protein>
    <submittedName>
        <fullName evidence="3">GNAT family N-acetyltransferase</fullName>
    </submittedName>
</protein>
<feature type="region of interest" description="Disordered" evidence="1">
    <location>
        <begin position="108"/>
        <end position="166"/>
    </location>
</feature>
<name>A0ABV5NGR9_9ACTN</name>
<sequence length="293" mass="30722">MIRRLRSEAELAAACGDDDLVMWTAQGLRGGARAWALGDAVVASCPAISRHDRLAVWGDTSAAVELVEHALAEVGPAYRPWGELELLVDVTAKVGVLREGGRFSWMSLPPADDRMSAPPAAGRPAAGTPPPSAAGRPDDGVRRPFGVSRPADGVRRPSTARAAEDGAGGGVVWLEDEAEVSALLAADAPHSYAVPGMAGIRRWAGIRVDGELAAVAADAWPAPTVGFLAGVATRARFRGRGLARLVCGWVTRELVAAHGRATLMVDDDNDAAIAVYERLGYGRRRVMAARVTP</sequence>
<organism evidence="3 4">
    <name type="scientific">Nonomuraea salmonea</name>
    <dbReference type="NCBI Taxonomy" id="46181"/>
    <lineage>
        <taxon>Bacteria</taxon>
        <taxon>Bacillati</taxon>
        <taxon>Actinomycetota</taxon>
        <taxon>Actinomycetes</taxon>
        <taxon>Streptosporangiales</taxon>
        <taxon>Streptosporangiaceae</taxon>
        <taxon>Nonomuraea</taxon>
    </lineage>
</organism>
<gene>
    <name evidence="3" type="ORF">ACFFR3_08210</name>
</gene>
<comment type="caution">
    <text evidence="3">The sequence shown here is derived from an EMBL/GenBank/DDBJ whole genome shotgun (WGS) entry which is preliminary data.</text>
</comment>